<accession>A0A8J2YMJ7</accession>
<evidence type="ECO:0000256" key="4">
    <source>
        <dbReference type="ARBA" id="ARBA00023012"/>
    </source>
</evidence>
<dbReference type="PANTHER" id="PTHR42713">
    <property type="entry name" value="HISTIDINE KINASE-RELATED"/>
    <property type="match status" value="1"/>
</dbReference>
<keyword evidence="6 11" id="KW-0238">DNA-binding</keyword>
<dbReference type="GO" id="GO:0005737">
    <property type="term" value="C:cytoplasm"/>
    <property type="evidence" value="ECO:0007669"/>
    <property type="project" value="UniProtKB-SubCell"/>
</dbReference>
<dbReference type="PANTHER" id="PTHR42713:SF3">
    <property type="entry name" value="TRANSCRIPTIONAL REGULATORY PROTEIN HPTR"/>
    <property type="match status" value="1"/>
</dbReference>
<dbReference type="InterPro" id="IPR051552">
    <property type="entry name" value="HptR"/>
</dbReference>
<reference evidence="11" key="1">
    <citation type="journal article" date="2014" name="Int. J. Syst. Evol. Microbiol.">
        <title>Complete genome sequence of Corynebacterium casei LMG S-19264T (=DSM 44701T), isolated from a smear-ripened cheese.</title>
        <authorList>
            <consortium name="US DOE Joint Genome Institute (JGI-PGF)"/>
            <person name="Walter F."/>
            <person name="Albersmeier A."/>
            <person name="Kalinowski J."/>
            <person name="Ruckert C."/>
        </authorList>
    </citation>
    <scope>NUCLEOTIDE SEQUENCE</scope>
    <source>
        <strain evidence="11">CGMCC 1.15371</strain>
    </source>
</reference>
<keyword evidence="3 8" id="KW-0597">Phosphoprotein</keyword>
<keyword evidence="2" id="KW-0963">Cytoplasm</keyword>
<dbReference type="AlphaFoldDB" id="A0A8J2YMJ7"/>
<dbReference type="SUPFAM" id="SSF46689">
    <property type="entry name" value="Homeodomain-like"/>
    <property type="match status" value="2"/>
</dbReference>
<evidence type="ECO:0000313" key="11">
    <source>
        <dbReference type="EMBL" id="GGE52794.1"/>
    </source>
</evidence>
<evidence type="ECO:0000256" key="7">
    <source>
        <dbReference type="ARBA" id="ARBA00023163"/>
    </source>
</evidence>
<dbReference type="PROSITE" id="PS50110">
    <property type="entry name" value="RESPONSE_REGULATORY"/>
    <property type="match status" value="1"/>
</dbReference>
<dbReference type="Gene3D" id="3.40.50.2300">
    <property type="match status" value="1"/>
</dbReference>
<keyword evidence="5" id="KW-0805">Transcription regulation</keyword>
<dbReference type="InterPro" id="IPR001789">
    <property type="entry name" value="Sig_transdc_resp-reg_receiver"/>
</dbReference>
<dbReference type="SMART" id="SM00448">
    <property type="entry name" value="REC"/>
    <property type="match status" value="1"/>
</dbReference>
<comment type="subcellular location">
    <subcellularLocation>
        <location evidence="1">Cytoplasm</location>
    </subcellularLocation>
</comment>
<dbReference type="Pfam" id="PF12833">
    <property type="entry name" value="HTH_18"/>
    <property type="match status" value="1"/>
</dbReference>
<keyword evidence="4" id="KW-0902">Two-component regulatory system</keyword>
<protein>
    <submittedName>
        <fullName evidence="11">DNA-binding response regulator</fullName>
    </submittedName>
</protein>
<evidence type="ECO:0000256" key="6">
    <source>
        <dbReference type="ARBA" id="ARBA00023125"/>
    </source>
</evidence>
<dbReference type="Pfam" id="PF00072">
    <property type="entry name" value="Response_reg"/>
    <property type="match status" value="1"/>
</dbReference>
<proteinExistence type="predicted"/>
<dbReference type="PROSITE" id="PS01124">
    <property type="entry name" value="HTH_ARAC_FAMILY_2"/>
    <property type="match status" value="1"/>
</dbReference>
<dbReference type="CDD" id="cd17536">
    <property type="entry name" value="REC_YesN-like"/>
    <property type="match status" value="1"/>
</dbReference>
<evidence type="ECO:0000259" key="10">
    <source>
        <dbReference type="PROSITE" id="PS50110"/>
    </source>
</evidence>
<dbReference type="RefSeq" id="WP_188697388.1">
    <property type="nucleotide sequence ID" value="NZ_BMIR01000022.1"/>
</dbReference>
<dbReference type="InterPro" id="IPR009057">
    <property type="entry name" value="Homeodomain-like_sf"/>
</dbReference>
<evidence type="ECO:0000256" key="3">
    <source>
        <dbReference type="ARBA" id="ARBA00022553"/>
    </source>
</evidence>
<dbReference type="Gene3D" id="1.10.10.60">
    <property type="entry name" value="Homeodomain-like"/>
    <property type="match status" value="2"/>
</dbReference>
<evidence type="ECO:0000313" key="12">
    <source>
        <dbReference type="Proteomes" id="UP000628775"/>
    </source>
</evidence>
<gene>
    <name evidence="11" type="ORF">GCM10011391_34550</name>
</gene>
<dbReference type="SUPFAM" id="SSF52172">
    <property type="entry name" value="CheY-like"/>
    <property type="match status" value="1"/>
</dbReference>
<evidence type="ECO:0000259" key="9">
    <source>
        <dbReference type="PROSITE" id="PS01124"/>
    </source>
</evidence>
<dbReference type="InterPro" id="IPR018060">
    <property type="entry name" value="HTH_AraC"/>
</dbReference>
<feature type="domain" description="HTH araC/xylS-type" evidence="9">
    <location>
        <begin position="154"/>
        <end position="253"/>
    </location>
</feature>
<evidence type="ECO:0000256" key="1">
    <source>
        <dbReference type="ARBA" id="ARBA00004496"/>
    </source>
</evidence>
<dbReference type="InterPro" id="IPR011006">
    <property type="entry name" value="CheY-like_superfamily"/>
</dbReference>
<reference evidence="11" key="2">
    <citation type="submission" date="2020-09" db="EMBL/GenBank/DDBJ databases">
        <authorList>
            <person name="Sun Q."/>
            <person name="Zhou Y."/>
        </authorList>
    </citation>
    <scope>NUCLEOTIDE SEQUENCE</scope>
    <source>
        <strain evidence="11">CGMCC 1.15371</strain>
    </source>
</reference>
<dbReference type="Proteomes" id="UP000628775">
    <property type="component" value="Unassembled WGS sequence"/>
</dbReference>
<evidence type="ECO:0000256" key="8">
    <source>
        <dbReference type="PROSITE-ProRule" id="PRU00169"/>
    </source>
</evidence>
<dbReference type="SMART" id="SM00342">
    <property type="entry name" value="HTH_ARAC"/>
    <property type="match status" value="1"/>
</dbReference>
<evidence type="ECO:0000256" key="5">
    <source>
        <dbReference type="ARBA" id="ARBA00023015"/>
    </source>
</evidence>
<dbReference type="InterPro" id="IPR018062">
    <property type="entry name" value="HTH_AraC-typ_CS"/>
</dbReference>
<dbReference type="PROSITE" id="PS00041">
    <property type="entry name" value="HTH_ARAC_FAMILY_1"/>
    <property type="match status" value="1"/>
</dbReference>
<dbReference type="GO" id="GO:0003700">
    <property type="term" value="F:DNA-binding transcription factor activity"/>
    <property type="evidence" value="ECO:0007669"/>
    <property type="project" value="InterPro"/>
</dbReference>
<keyword evidence="7" id="KW-0804">Transcription</keyword>
<sequence>MLKLMIVDDEPLIVRGLKKIIDKGNTPWTDIVSAGDGVDALEKLNSFKPDLLITDIQMPEMNGFELIHEVRGRGLCENFVILTGYDEKMYLHQAIRCRTLDYLLKPVNKTELFNILSNVSIDLLRETKHHHQTVPLKESHILKIESANISKNIKKIIAHIDEHYDQDLSLDQIADYVYLHPNYISSLFKKETGLTFIQYLHLYRIKKAKELMLKEPDLSFNVISEKVGYENVRHFFSVFKKYSGVTPGDFRAHYKYTLHYE</sequence>
<keyword evidence="12" id="KW-1185">Reference proteome</keyword>
<dbReference type="GO" id="GO:0043565">
    <property type="term" value="F:sequence-specific DNA binding"/>
    <property type="evidence" value="ECO:0007669"/>
    <property type="project" value="InterPro"/>
</dbReference>
<comment type="caution">
    <text evidence="11">The sequence shown here is derived from an EMBL/GenBank/DDBJ whole genome shotgun (WGS) entry which is preliminary data.</text>
</comment>
<feature type="domain" description="Response regulatory" evidence="10">
    <location>
        <begin position="3"/>
        <end position="120"/>
    </location>
</feature>
<dbReference type="EMBL" id="BMIR01000022">
    <property type="protein sequence ID" value="GGE52794.1"/>
    <property type="molecule type" value="Genomic_DNA"/>
</dbReference>
<evidence type="ECO:0000256" key="2">
    <source>
        <dbReference type="ARBA" id="ARBA00022490"/>
    </source>
</evidence>
<organism evidence="11 12">
    <name type="scientific">Pullulanibacillus camelliae</name>
    <dbReference type="NCBI Taxonomy" id="1707096"/>
    <lineage>
        <taxon>Bacteria</taxon>
        <taxon>Bacillati</taxon>
        <taxon>Bacillota</taxon>
        <taxon>Bacilli</taxon>
        <taxon>Bacillales</taxon>
        <taxon>Sporolactobacillaceae</taxon>
        <taxon>Pullulanibacillus</taxon>
    </lineage>
</organism>
<name>A0A8J2YMJ7_9BACL</name>
<dbReference type="GO" id="GO:0000160">
    <property type="term" value="P:phosphorelay signal transduction system"/>
    <property type="evidence" value="ECO:0007669"/>
    <property type="project" value="UniProtKB-KW"/>
</dbReference>
<feature type="modified residue" description="4-aspartylphosphate" evidence="8">
    <location>
        <position position="55"/>
    </location>
</feature>